<feature type="repeat" description="ANK" evidence="3">
    <location>
        <begin position="184"/>
        <end position="217"/>
    </location>
</feature>
<keyword evidence="1" id="KW-0677">Repeat</keyword>
<evidence type="ECO:0000313" key="5">
    <source>
        <dbReference type="Proteomes" id="UP000324241"/>
    </source>
</evidence>
<accession>A0A5M9MCV8</accession>
<dbReference type="Proteomes" id="UP000324241">
    <property type="component" value="Unassembled WGS sequence"/>
</dbReference>
<evidence type="ECO:0000256" key="3">
    <source>
        <dbReference type="PROSITE-ProRule" id="PRU00023"/>
    </source>
</evidence>
<organism evidence="4 5">
    <name type="scientific">Aspergillus tanneri</name>
    <dbReference type="NCBI Taxonomy" id="1220188"/>
    <lineage>
        <taxon>Eukaryota</taxon>
        <taxon>Fungi</taxon>
        <taxon>Dikarya</taxon>
        <taxon>Ascomycota</taxon>
        <taxon>Pezizomycotina</taxon>
        <taxon>Eurotiomycetes</taxon>
        <taxon>Eurotiomycetidae</taxon>
        <taxon>Eurotiales</taxon>
        <taxon>Aspergillaceae</taxon>
        <taxon>Aspergillus</taxon>
        <taxon>Aspergillus subgen. Circumdati</taxon>
    </lineage>
</organism>
<dbReference type="PRINTS" id="PR01415">
    <property type="entry name" value="ANKYRIN"/>
</dbReference>
<dbReference type="SMART" id="SM00248">
    <property type="entry name" value="ANK"/>
    <property type="match status" value="13"/>
</dbReference>
<feature type="repeat" description="ANK" evidence="3">
    <location>
        <begin position="85"/>
        <end position="117"/>
    </location>
</feature>
<proteinExistence type="predicted"/>
<dbReference type="Pfam" id="PF12796">
    <property type="entry name" value="Ank_2"/>
    <property type="match status" value="4"/>
</dbReference>
<dbReference type="AlphaFoldDB" id="A0A5M9MCV8"/>
<dbReference type="EMBL" id="QUQM01000008">
    <property type="protein sequence ID" value="KAA8642349.1"/>
    <property type="molecule type" value="Genomic_DNA"/>
</dbReference>
<feature type="repeat" description="ANK" evidence="3">
    <location>
        <begin position="218"/>
        <end position="250"/>
    </location>
</feature>
<feature type="repeat" description="ANK" evidence="3">
    <location>
        <begin position="152"/>
        <end position="184"/>
    </location>
</feature>
<sequence>MPLHLFPLEITLLIADHLVSLKDLFNFIRANRRLYNFLISELYQRNIKSDGGSALVWYAIHGDEHGVRHMLAAGADVNLRSPNETQSTALLEAVIHKHTRVVELLLENGALPDAADLRARRPLVLATAERSDVTITELLLSYGARVNSVVFDKRAPLMEAIRSNQESKVVLLLKRGADTHILGSGNTLLHVAATKNASPTIMKMLIDSGIQVDSQDSWGRTPLQVAAYYSCARAVRLLLHYGADPNFKNTRYSGKGRTALFYAAEKPRNSRKDNKAIIRTLVMQGAQVDAIDDRQETPLLYAVSQGAIKQAQALVENGSSIMARDAGGETVLHLATRPHSGCPGMMGWLVECGADVNWAGGKQSETPIFNAIRYSYCRQGVKSAHNLLSLGADVHFRNIDGLTPLSLAARMCSIELTTMLLERGASVNSRDMQGKSPLHHVAEYCFRSEARKVIALLLEHGADVNSQDHSGFTALHTLVAKGGSWEAAGDMLKAGADRYAMSNDGRFPHDMVPAGPWAETKRLFIRSYTS</sequence>
<evidence type="ECO:0000256" key="1">
    <source>
        <dbReference type="ARBA" id="ARBA00022737"/>
    </source>
</evidence>
<dbReference type="VEuPathDB" id="FungiDB:EYZ11_012330"/>
<evidence type="ECO:0000313" key="4">
    <source>
        <dbReference type="EMBL" id="KAA8642349.1"/>
    </source>
</evidence>
<reference evidence="4 5" key="1">
    <citation type="submission" date="2019-08" db="EMBL/GenBank/DDBJ databases">
        <title>The genome sequence of a newly discovered highly antifungal drug resistant Aspergillus species, Aspergillus tanneri NIH 1004.</title>
        <authorList>
            <person name="Mounaud S."/>
            <person name="Singh I."/>
            <person name="Joardar V."/>
            <person name="Pakala S."/>
            <person name="Pakala S."/>
            <person name="Venepally P."/>
            <person name="Chung J.K."/>
            <person name="Losada L."/>
            <person name="Nierman W.C."/>
        </authorList>
    </citation>
    <scope>NUCLEOTIDE SEQUENCE [LARGE SCALE GENOMIC DNA]</scope>
    <source>
        <strain evidence="4 5">NIH1004</strain>
    </source>
</reference>
<feature type="repeat" description="ANK" evidence="3">
    <location>
        <begin position="400"/>
        <end position="432"/>
    </location>
</feature>
<dbReference type="InterPro" id="IPR002110">
    <property type="entry name" value="Ankyrin_rpt"/>
</dbReference>
<dbReference type="RefSeq" id="XP_033421711.1">
    <property type="nucleotide sequence ID" value="XM_033575856.1"/>
</dbReference>
<feature type="repeat" description="ANK" evidence="3">
    <location>
        <begin position="294"/>
        <end position="326"/>
    </location>
</feature>
<dbReference type="GeneID" id="54333994"/>
<dbReference type="PANTHER" id="PTHR24198:SF165">
    <property type="entry name" value="ANKYRIN REPEAT-CONTAINING PROTEIN-RELATED"/>
    <property type="match status" value="1"/>
</dbReference>
<dbReference type="OrthoDB" id="4772757at2759"/>
<feature type="repeat" description="ANK" evidence="3">
    <location>
        <begin position="255"/>
        <end position="293"/>
    </location>
</feature>
<evidence type="ECO:0000256" key="2">
    <source>
        <dbReference type="ARBA" id="ARBA00023043"/>
    </source>
</evidence>
<comment type="caution">
    <text evidence="4">The sequence shown here is derived from an EMBL/GenBank/DDBJ whole genome shotgun (WGS) entry which is preliminary data.</text>
</comment>
<name>A0A5M9MCV8_9EURO</name>
<protein>
    <submittedName>
        <fullName evidence="4">Uncharacterized protein</fullName>
    </submittedName>
</protein>
<gene>
    <name evidence="4" type="ORF">ATNIH1004_011293</name>
</gene>
<keyword evidence="2 3" id="KW-0040">ANK repeat</keyword>
<dbReference type="Gene3D" id="1.25.40.20">
    <property type="entry name" value="Ankyrin repeat-containing domain"/>
    <property type="match status" value="3"/>
</dbReference>
<feature type="repeat" description="ANK" evidence="3">
    <location>
        <begin position="433"/>
        <end position="469"/>
    </location>
</feature>
<dbReference type="PROSITE" id="PS50088">
    <property type="entry name" value="ANK_REPEAT"/>
    <property type="match status" value="8"/>
</dbReference>
<dbReference type="PROSITE" id="PS50297">
    <property type="entry name" value="ANK_REP_REGION"/>
    <property type="match status" value="4"/>
</dbReference>
<dbReference type="PANTHER" id="PTHR24198">
    <property type="entry name" value="ANKYRIN REPEAT AND PROTEIN KINASE DOMAIN-CONTAINING PROTEIN"/>
    <property type="match status" value="1"/>
</dbReference>
<dbReference type="InterPro" id="IPR036770">
    <property type="entry name" value="Ankyrin_rpt-contain_sf"/>
</dbReference>
<dbReference type="SUPFAM" id="SSF48403">
    <property type="entry name" value="Ankyrin repeat"/>
    <property type="match status" value="2"/>
</dbReference>